<name>A0ABU1FEH0_9RHOB</name>
<dbReference type="PANTHER" id="PTHR39339">
    <property type="entry name" value="SLR1444 PROTEIN"/>
    <property type="match status" value="1"/>
</dbReference>
<accession>A0ABU1FEH0</accession>
<dbReference type="PANTHER" id="PTHR39339:SF1">
    <property type="entry name" value="CHAD DOMAIN-CONTAINING PROTEIN"/>
    <property type="match status" value="1"/>
</dbReference>
<proteinExistence type="predicted"/>
<dbReference type="EMBL" id="JAVKPH010000056">
    <property type="protein sequence ID" value="MDR5655259.1"/>
    <property type="molecule type" value="Genomic_DNA"/>
</dbReference>
<dbReference type="PROSITE" id="PS51708">
    <property type="entry name" value="CHAD"/>
    <property type="match status" value="1"/>
</dbReference>
<comment type="caution">
    <text evidence="2">The sequence shown here is derived from an EMBL/GenBank/DDBJ whole genome shotgun (WGS) entry which is preliminary data.</text>
</comment>
<gene>
    <name evidence="2" type="ORF">RGD00_21865</name>
</gene>
<reference evidence="2 3" key="1">
    <citation type="submission" date="2023-09" db="EMBL/GenBank/DDBJ databases">
        <title>Xinfangfangia sedmenti sp. nov., isolated the sedment.</title>
        <authorList>
            <person name="Xu L."/>
        </authorList>
    </citation>
    <scope>NUCLEOTIDE SEQUENCE [LARGE SCALE GENOMIC DNA]</scope>
    <source>
        <strain evidence="2 3">LG-4</strain>
    </source>
</reference>
<evidence type="ECO:0000259" key="1">
    <source>
        <dbReference type="PROSITE" id="PS51708"/>
    </source>
</evidence>
<dbReference type="RefSeq" id="WP_310459365.1">
    <property type="nucleotide sequence ID" value="NZ_JAVKPH010000056.1"/>
</dbReference>
<dbReference type="Proteomes" id="UP001247754">
    <property type="component" value="Unassembled WGS sequence"/>
</dbReference>
<protein>
    <submittedName>
        <fullName evidence="2">CHAD domain-containing protein</fullName>
    </submittedName>
</protein>
<evidence type="ECO:0000313" key="3">
    <source>
        <dbReference type="Proteomes" id="UP001247754"/>
    </source>
</evidence>
<feature type="domain" description="CHAD" evidence="1">
    <location>
        <begin position="9"/>
        <end position="296"/>
    </location>
</feature>
<sequence>MPYHFTLSDKSPAAGVRRIAAEQIDNALADLREATLPQGLLVHSLRKRVKKLRGLLRLVEPQFRDFSRQNTALRDTARGISALRDAEVRRAAFARLVPLAPTAAPEATAAISAALAAGAQHSPDAGDAALAAFREALLDLRAGVGDWRIRGDGFDTLAPGLALTWRRARRAMKAARAEYGGDFDAAPFHDWRKRAKAHWYQARLLTPIWPEMMAPHLAAADALGELLGDHNDMDVLLHHILPLAADWPETQAALAAAGMETRRDLARRALVLGRRLFAGPEDLLTDRWSVWWEVWRQDRD</sequence>
<dbReference type="InterPro" id="IPR007899">
    <property type="entry name" value="CHAD_dom"/>
</dbReference>
<keyword evidence="3" id="KW-1185">Reference proteome</keyword>
<dbReference type="InterPro" id="IPR038186">
    <property type="entry name" value="CHAD_dom_sf"/>
</dbReference>
<dbReference type="Pfam" id="PF05235">
    <property type="entry name" value="CHAD"/>
    <property type="match status" value="1"/>
</dbReference>
<evidence type="ECO:0000313" key="2">
    <source>
        <dbReference type="EMBL" id="MDR5655259.1"/>
    </source>
</evidence>
<organism evidence="2 3">
    <name type="scientific">Ruixingdingia sedimenti</name>
    <dbReference type="NCBI Taxonomy" id="3073604"/>
    <lineage>
        <taxon>Bacteria</taxon>
        <taxon>Pseudomonadati</taxon>
        <taxon>Pseudomonadota</taxon>
        <taxon>Alphaproteobacteria</taxon>
        <taxon>Rhodobacterales</taxon>
        <taxon>Paracoccaceae</taxon>
        <taxon>Ruixingdingia</taxon>
    </lineage>
</organism>
<dbReference type="SMART" id="SM00880">
    <property type="entry name" value="CHAD"/>
    <property type="match status" value="1"/>
</dbReference>
<dbReference type="Gene3D" id="1.40.20.10">
    <property type="entry name" value="CHAD domain"/>
    <property type="match status" value="1"/>
</dbReference>